<dbReference type="PANTHER" id="PTHR25465">
    <property type="entry name" value="B-BOX DOMAIN CONTAINING"/>
    <property type="match status" value="1"/>
</dbReference>
<dbReference type="SUPFAM" id="SSF57850">
    <property type="entry name" value="RING/U-box"/>
    <property type="match status" value="1"/>
</dbReference>
<dbReference type="GO" id="GO:0008270">
    <property type="term" value="F:zinc ion binding"/>
    <property type="evidence" value="ECO:0007669"/>
    <property type="project" value="UniProtKB-KW"/>
</dbReference>
<organism evidence="8 9">
    <name type="scientific">Polypterus senegalus</name>
    <name type="common">Senegal bichir</name>
    <dbReference type="NCBI Taxonomy" id="55291"/>
    <lineage>
        <taxon>Eukaryota</taxon>
        <taxon>Metazoa</taxon>
        <taxon>Chordata</taxon>
        <taxon>Craniata</taxon>
        <taxon>Vertebrata</taxon>
        <taxon>Euteleostomi</taxon>
        <taxon>Actinopterygii</taxon>
        <taxon>Polypteriformes</taxon>
        <taxon>Polypteridae</taxon>
        <taxon>Polypterus</taxon>
    </lineage>
</organism>
<feature type="non-terminal residue" evidence="8">
    <location>
        <position position="494"/>
    </location>
</feature>
<dbReference type="InterPro" id="IPR058030">
    <property type="entry name" value="TRIM8/14/16/25/29/45/65_CC"/>
</dbReference>
<evidence type="ECO:0000256" key="3">
    <source>
        <dbReference type="ARBA" id="ARBA00022833"/>
    </source>
</evidence>
<dbReference type="InterPro" id="IPR000315">
    <property type="entry name" value="Znf_B-box"/>
</dbReference>
<dbReference type="Pfam" id="PF15227">
    <property type="entry name" value="zf-C3HC4_4"/>
    <property type="match status" value="1"/>
</dbReference>
<dbReference type="InterPro" id="IPR013083">
    <property type="entry name" value="Znf_RING/FYVE/PHD"/>
</dbReference>
<dbReference type="InterPro" id="IPR001841">
    <property type="entry name" value="Znf_RING"/>
</dbReference>
<feature type="domain" description="RING-type" evidence="6">
    <location>
        <begin position="84"/>
        <end position="124"/>
    </location>
</feature>
<dbReference type="Pfam" id="PF25600">
    <property type="entry name" value="TRIM_CC"/>
    <property type="match status" value="1"/>
</dbReference>
<dbReference type="EMBL" id="JAATIS010001721">
    <property type="protein sequence ID" value="KAG2465401.1"/>
    <property type="molecule type" value="Genomic_DNA"/>
</dbReference>
<dbReference type="InterPro" id="IPR051051">
    <property type="entry name" value="E3_ubiq-ligase_TRIM/RNF"/>
</dbReference>
<name>A0A8X8BRL1_POLSE</name>
<keyword evidence="1" id="KW-0479">Metal-binding</keyword>
<dbReference type="CDD" id="cd22249">
    <property type="entry name" value="UDM1_RNF168_RNF169-like"/>
    <property type="match status" value="1"/>
</dbReference>
<evidence type="ECO:0000313" key="9">
    <source>
        <dbReference type="Proteomes" id="UP000886611"/>
    </source>
</evidence>
<evidence type="ECO:0000259" key="6">
    <source>
        <dbReference type="PROSITE" id="PS50089"/>
    </source>
</evidence>
<dbReference type="PROSITE" id="PS50119">
    <property type="entry name" value="ZF_BBOX"/>
    <property type="match status" value="1"/>
</dbReference>
<dbReference type="CDD" id="cd19769">
    <property type="entry name" value="Bbox2_TRIM16-like"/>
    <property type="match status" value="1"/>
</dbReference>
<feature type="domain" description="B box-type" evidence="7">
    <location>
        <begin position="214"/>
        <end position="254"/>
    </location>
</feature>
<dbReference type="GO" id="GO:0016874">
    <property type="term" value="F:ligase activity"/>
    <property type="evidence" value="ECO:0007669"/>
    <property type="project" value="UniProtKB-KW"/>
</dbReference>
<keyword evidence="2 4" id="KW-0863">Zinc-finger</keyword>
<evidence type="ECO:0000313" key="8">
    <source>
        <dbReference type="EMBL" id="KAG2465401.1"/>
    </source>
</evidence>
<keyword evidence="5" id="KW-0175">Coiled coil</keyword>
<dbReference type="Pfam" id="PF00643">
    <property type="entry name" value="zf-B_box"/>
    <property type="match status" value="1"/>
</dbReference>
<dbReference type="Proteomes" id="UP000886611">
    <property type="component" value="Unassembled WGS sequence"/>
</dbReference>
<dbReference type="Gene3D" id="4.10.830.40">
    <property type="match status" value="1"/>
</dbReference>
<protein>
    <submittedName>
        <fullName evidence="8">TRI25 ligase</fullName>
    </submittedName>
</protein>
<evidence type="ECO:0000256" key="4">
    <source>
        <dbReference type="PROSITE-ProRule" id="PRU00024"/>
    </source>
</evidence>
<dbReference type="AlphaFoldDB" id="A0A8X8BRL1"/>
<dbReference type="PANTHER" id="PTHR25465:SF5">
    <property type="entry name" value="E3 UBIQUITIN_ISG15 LIGASE TRIM25-RELATED"/>
    <property type="match status" value="1"/>
</dbReference>
<proteinExistence type="predicted"/>
<evidence type="ECO:0000256" key="5">
    <source>
        <dbReference type="SAM" id="Coils"/>
    </source>
</evidence>
<dbReference type="PROSITE" id="PS50089">
    <property type="entry name" value="ZF_RING_2"/>
    <property type="match status" value="1"/>
</dbReference>
<feature type="non-terminal residue" evidence="8">
    <location>
        <position position="1"/>
    </location>
</feature>
<dbReference type="SUPFAM" id="SSF57845">
    <property type="entry name" value="B-box zinc-binding domain"/>
    <property type="match status" value="1"/>
</dbReference>
<gene>
    <name evidence="8" type="primary">Trim25_21</name>
    <name evidence="8" type="ORF">GTO96_0017435</name>
</gene>
<comment type="caution">
    <text evidence="8">The sequence shown here is derived from an EMBL/GenBank/DDBJ whole genome shotgun (WGS) entry which is preliminary data.</text>
</comment>
<keyword evidence="3" id="KW-0862">Zinc</keyword>
<sequence>MDDRPFIPANTPKPPGGALLAAWRSPEDKQGIMDIGVFMQSPAGCRGGHRRELQGGPRASLCTVTWRLTMAEAHLGGLQDEFTCSVCLDTLTDPVTIPRGHNFCLKCITDCWNQSQEFFCPQYRENFRTRPPLQRNTLLNEVIRKLKKTGLSSPPSKIYASPGDVGCDACTGKKFRAAKSCLTCMASYCQTHLQSHYEVAAWKGHKLVDPDKNLKEKLCEKHHKNLEMFCRTNKMCICMMCGMTEHNSHEKVELETEREGKQVKTAGATLSEIRRRLEEKEKKLKETRRTVEEMKLSVERVMGEHEKSFADLIHCIEEDHRKLTERIREQEKRETKKAEGVMEQLKKEIEELKRREAELKELSETKDHLHFLKTFSSRCVLPADGDSLSLTFTADFSSEDLLKELSGLKKSLEKIGQWDILSLTPSDDLKHRALPWTVNIKASLFSRIVPITVPSVGAEQEFRRPSSCTDDLITCGVKGTRTTLVYSLGDEDML</sequence>
<evidence type="ECO:0000256" key="1">
    <source>
        <dbReference type="ARBA" id="ARBA00022723"/>
    </source>
</evidence>
<dbReference type="Gene3D" id="3.30.160.60">
    <property type="entry name" value="Classic Zinc Finger"/>
    <property type="match status" value="1"/>
</dbReference>
<accession>A0A8X8BRL1</accession>
<dbReference type="SMART" id="SM00336">
    <property type="entry name" value="BBOX"/>
    <property type="match status" value="1"/>
</dbReference>
<feature type="coiled-coil region" evidence="5">
    <location>
        <begin position="263"/>
        <end position="365"/>
    </location>
</feature>
<keyword evidence="8" id="KW-0436">Ligase</keyword>
<dbReference type="Gene3D" id="3.30.40.10">
    <property type="entry name" value="Zinc/RING finger domain, C3HC4 (zinc finger)"/>
    <property type="match status" value="1"/>
</dbReference>
<reference evidence="8 9" key="1">
    <citation type="journal article" date="2021" name="Cell">
        <title>Tracing the genetic footprints of vertebrate landing in non-teleost ray-finned fishes.</title>
        <authorList>
            <person name="Bi X."/>
            <person name="Wang K."/>
            <person name="Yang L."/>
            <person name="Pan H."/>
            <person name="Jiang H."/>
            <person name="Wei Q."/>
            <person name="Fang M."/>
            <person name="Yu H."/>
            <person name="Zhu C."/>
            <person name="Cai Y."/>
            <person name="He Y."/>
            <person name="Gan X."/>
            <person name="Zeng H."/>
            <person name="Yu D."/>
            <person name="Zhu Y."/>
            <person name="Jiang H."/>
            <person name="Qiu Q."/>
            <person name="Yang H."/>
            <person name="Zhang Y.E."/>
            <person name="Wang W."/>
            <person name="Zhu M."/>
            <person name="He S."/>
            <person name="Zhang G."/>
        </authorList>
    </citation>
    <scope>NUCLEOTIDE SEQUENCE [LARGE SCALE GENOMIC DNA]</scope>
    <source>
        <strain evidence="8">Bchr_013</strain>
    </source>
</reference>
<keyword evidence="9" id="KW-1185">Reference proteome</keyword>
<evidence type="ECO:0000256" key="2">
    <source>
        <dbReference type="ARBA" id="ARBA00022771"/>
    </source>
</evidence>
<evidence type="ECO:0000259" key="7">
    <source>
        <dbReference type="PROSITE" id="PS50119"/>
    </source>
</evidence>